<reference evidence="1" key="1">
    <citation type="submission" date="2020-05" db="EMBL/GenBank/DDBJ databases">
        <title>Mycena genomes resolve the evolution of fungal bioluminescence.</title>
        <authorList>
            <person name="Tsai I.J."/>
        </authorList>
    </citation>
    <scope>NUCLEOTIDE SEQUENCE</scope>
    <source>
        <strain evidence="1">160909Yilan</strain>
    </source>
</reference>
<dbReference type="Proteomes" id="UP000623467">
    <property type="component" value="Unassembled WGS sequence"/>
</dbReference>
<dbReference type="InterPro" id="IPR010323">
    <property type="entry name" value="DUF924"/>
</dbReference>
<dbReference type="SUPFAM" id="SSF48452">
    <property type="entry name" value="TPR-like"/>
    <property type="match status" value="1"/>
</dbReference>
<name>A0A8H7DM49_9AGAR</name>
<dbReference type="OrthoDB" id="414698at2759"/>
<gene>
    <name evidence="1" type="ORF">MSAN_00162900</name>
</gene>
<dbReference type="Pfam" id="PF06041">
    <property type="entry name" value="DUF924"/>
    <property type="match status" value="1"/>
</dbReference>
<dbReference type="AlphaFoldDB" id="A0A8H7DM49"/>
<keyword evidence="2" id="KW-1185">Reference proteome</keyword>
<evidence type="ECO:0000313" key="1">
    <source>
        <dbReference type="EMBL" id="KAF7377413.1"/>
    </source>
</evidence>
<accession>A0A8H7DM49</accession>
<organism evidence="1 2">
    <name type="scientific">Mycena sanguinolenta</name>
    <dbReference type="NCBI Taxonomy" id="230812"/>
    <lineage>
        <taxon>Eukaryota</taxon>
        <taxon>Fungi</taxon>
        <taxon>Dikarya</taxon>
        <taxon>Basidiomycota</taxon>
        <taxon>Agaricomycotina</taxon>
        <taxon>Agaricomycetes</taxon>
        <taxon>Agaricomycetidae</taxon>
        <taxon>Agaricales</taxon>
        <taxon>Marasmiineae</taxon>
        <taxon>Mycenaceae</taxon>
        <taxon>Mycena</taxon>
    </lineage>
</organism>
<dbReference type="InterPro" id="IPR011990">
    <property type="entry name" value="TPR-like_helical_dom_sf"/>
</dbReference>
<evidence type="ECO:0000313" key="2">
    <source>
        <dbReference type="Proteomes" id="UP000623467"/>
    </source>
</evidence>
<sequence>MSIMAQNLKEILTADLFHFMVDCRIPFSKTEPLDFVKVGENFMSDDYGPKFVERVWPILKTLSRIGLDNMPDMMDFLPPPTDPDFALQCLGLQLVLDQAPRALCSSESTDGRYISAYFDPISRRLVDSWFALPAHLRPDSWANRKDTMSLDYWILLRLWLGAPIVHNGTVPSQERALAFEEETRMVVEQMTGERDPNRAIRDTILSDIYAFPRMLRAGPPSGEGVTVTTWSWWMLKVMDVHKPIIDRFGRYPYWNAIQGLDSTDEELEWIQRTDHFGEAPPDVAKKVREDIAHGRWTPLGGS</sequence>
<comment type="caution">
    <text evidence="1">The sequence shown here is derived from an EMBL/GenBank/DDBJ whole genome shotgun (WGS) entry which is preliminary data.</text>
</comment>
<dbReference type="EMBL" id="JACAZH010000001">
    <property type="protein sequence ID" value="KAF7377413.1"/>
    <property type="molecule type" value="Genomic_DNA"/>
</dbReference>
<proteinExistence type="predicted"/>
<protein>
    <submittedName>
        <fullName evidence="1">Uncharacterized protein</fullName>
    </submittedName>
</protein>
<dbReference type="Gene3D" id="1.25.40.10">
    <property type="entry name" value="Tetratricopeptide repeat domain"/>
    <property type="match status" value="1"/>
</dbReference>